<proteinExistence type="predicted"/>
<dbReference type="AlphaFoldDB" id="A0A0N0BER3"/>
<sequence>MFEEMKVQSKDQRFMRHYSDRSEESERHSTALLDIKCDIYDEISARGIDGEEKLNFLGEMKEVAKKRLWSRTGNVTGNVMLRTIRKEDFYATEEISSEYIYVLIVRRNAVKMQCHQKENCHRHGESFEYSTGSVLYHLSSTCNESALNVKTLIIFQATRYHFFHPRSGLFYRFDEI</sequence>
<protein>
    <submittedName>
        <fullName evidence="1">Uncharacterized protein</fullName>
    </submittedName>
</protein>
<dbReference type="Proteomes" id="UP000053105">
    <property type="component" value="Unassembled WGS sequence"/>
</dbReference>
<name>A0A0N0BER3_9HYME</name>
<gene>
    <name evidence="1" type="ORF">WN51_03266</name>
</gene>
<evidence type="ECO:0000313" key="2">
    <source>
        <dbReference type="Proteomes" id="UP000053105"/>
    </source>
</evidence>
<reference evidence="1 2" key="1">
    <citation type="submission" date="2015-07" db="EMBL/GenBank/DDBJ databases">
        <title>The genome of Melipona quadrifasciata.</title>
        <authorList>
            <person name="Pan H."/>
            <person name="Kapheim K."/>
        </authorList>
    </citation>
    <scope>NUCLEOTIDE SEQUENCE [LARGE SCALE GENOMIC DNA]</scope>
    <source>
        <strain evidence="1">0111107301</strain>
        <tissue evidence="1">Whole body</tissue>
    </source>
</reference>
<accession>A0A0N0BER3</accession>
<evidence type="ECO:0000313" key="1">
    <source>
        <dbReference type="EMBL" id="KOX72284.1"/>
    </source>
</evidence>
<dbReference type="EMBL" id="KQ435822">
    <property type="protein sequence ID" value="KOX72284.1"/>
    <property type="molecule type" value="Genomic_DNA"/>
</dbReference>
<organism evidence="1 2">
    <name type="scientific">Melipona quadrifasciata</name>
    <dbReference type="NCBI Taxonomy" id="166423"/>
    <lineage>
        <taxon>Eukaryota</taxon>
        <taxon>Metazoa</taxon>
        <taxon>Ecdysozoa</taxon>
        <taxon>Arthropoda</taxon>
        <taxon>Hexapoda</taxon>
        <taxon>Insecta</taxon>
        <taxon>Pterygota</taxon>
        <taxon>Neoptera</taxon>
        <taxon>Endopterygota</taxon>
        <taxon>Hymenoptera</taxon>
        <taxon>Apocrita</taxon>
        <taxon>Aculeata</taxon>
        <taxon>Apoidea</taxon>
        <taxon>Anthophila</taxon>
        <taxon>Apidae</taxon>
        <taxon>Melipona</taxon>
    </lineage>
</organism>
<keyword evidence="2" id="KW-1185">Reference proteome</keyword>